<dbReference type="RefSeq" id="WP_129399796.1">
    <property type="nucleotide sequence ID" value="NZ_SDWT01000001.1"/>
</dbReference>
<keyword evidence="3" id="KW-1185">Reference proteome</keyword>
<reference evidence="2 3" key="1">
    <citation type="submission" date="2019-01" db="EMBL/GenBank/DDBJ databases">
        <title>Novel species of Nocardioides.</title>
        <authorList>
            <person name="Liu Q."/>
            <person name="Xin Y.-H."/>
        </authorList>
    </citation>
    <scope>NUCLEOTIDE SEQUENCE [LARGE SCALE GENOMIC DNA]</scope>
    <source>
        <strain evidence="2 3">CGMCC 4.6882</strain>
    </source>
</reference>
<protein>
    <submittedName>
        <fullName evidence="2">DUF4287 domain-containing protein</fullName>
    </submittedName>
</protein>
<accession>A0A4Q2S227</accession>
<name>A0A4Q2S227_9ACTN</name>
<dbReference type="Pfam" id="PF14117">
    <property type="entry name" value="DUF4287"/>
    <property type="match status" value="1"/>
</dbReference>
<gene>
    <name evidence="2" type="ORF">EUA93_08875</name>
</gene>
<dbReference type="EMBL" id="SDWT01000001">
    <property type="protein sequence ID" value="RYB94445.1"/>
    <property type="molecule type" value="Genomic_DNA"/>
</dbReference>
<dbReference type="OrthoDB" id="4559052at2"/>
<evidence type="ECO:0000313" key="2">
    <source>
        <dbReference type="EMBL" id="RYB94445.1"/>
    </source>
</evidence>
<dbReference type="AlphaFoldDB" id="A0A4Q2S227"/>
<organism evidence="2 3">
    <name type="scientific">Nocardioides oleivorans</name>
    <dbReference type="NCBI Taxonomy" id="273676"/>
    <lineage>
        <taxon>Bacteria</taxon>
        <taxon>Bacillati</taxon>
        <taxon>Actinomycetota</taxon>
        <taxon>Actinomycetes</taxon>
        <taxon>Propionibacteriales</taxon>
        <taxon>Nocardioidaceae</taxon>
        <taxon>Nocardioides</taxon>
    </lineage>
</organism>
<proteinExistence type="predicted"/>
<evidence type="ECO:0000256" key="1">
    <source>
        <dbReference type="SAM" id="MobiDB-lite"/>
    </source>
</evidence>
<evidence type="ECO:0000313" key="3">
    <source>
        <dbReference type="Proteomes" id="UP000294071"/>
    </source>
</evidence>
<dbReference type="InterPro" id="IPR025629">
    <property type="entry name" value="DUF4287"/>
</dbReference>
<feature type="compositionally biased region" description="Basic and acidic residues" evidence="1">
    <location>
        <begin position="81"/>
        <end position="93"/>
    </location>
</feature>
<dbReference type="Proteomes" id="UP000294071">
    <property type="component" value="Unassembled WGS sequence"/>
</dbReference>
<feature type="region of interest" description="Disordered" evidence="1">
    <location>
        <begin position="69"/>
        <end position="93"/>
    </location>
</feature>
<comment type="caution">
    <text evidence="2">The sequence shown here is derived from an EMBL/GenBank/DDBJ whole genome shotgun (WGS) entry which is preliminary data.</text>
</comment>
<sequence length="93" mass="10072">MSYQAYLDAIEKKTGKTPQELLDEAAARGFTPQSKAGDFATWLKDDYDVGKGHAQALFGVLKNGSTISDKHVGTGTTHSDASTELRLDGIDRR</sequence>